<evidence type="ECO:0000313" key="1">
    <source>
        <dbReference type="EMBL" id="KAI1707683.1"/>
    </source>
</evidence>
<dbReference type="EMBL" id="JAKKPZ010000039">
    <property type="protein sequence ID" value="KAI1707683.1"/>
    <property type="molecule type" value="Genomic_DNA"/>
</dbReference>
<comment type="caution">
    <text evidence="1">The sequence shown here is derived from an EMBL/GenBank/DDBJ whole genome shotgun (WGS) entry which is preliminary data.</text>
</comment>
<accession>A0AAD4R3T3</accession>
<organism evidence="1 2">
    <name type="scientific">Ditylenchus destructor</name>
    <dbReference type="NCBI Taxonomy" id="166010"/>
    <lineage>
        <taxon>Eukaryota</taxon>
        <taxon>Metazoa</taxon>
        <taxon>Ecdysozoa</taxon>
        <taxon>Nematoda</taxon>
        <taxon>Chromadorea</taxon>
        <taxon>Rhabditida</taxon>
        <taxon>Tylenchina</taxon>
        <taxon>Tylenchomorpha</taxon>
        <taxon>Sphaerularioidea</taxon>
        <taxon>Anguinidae</taxon>
        <taxon>Anguininae</taxon>
        <taxon>Ditylenchus</taxon>
    </lineage>
</organism>
<keyword evidence="2" id="KW-1185">Reference proteome</keyword>
<evidence type="ECO:0000313" key="2">
    <source>
        <dbReference type="Proteomes" id="UP001201812"/>
    </source>
</evidence>
<gene>
    <name evidence="1" type="ORF">DdX_12236</name>
</gene>
<name>A0AAD4R3T3_9BILA</name>
<dbReference type="AlphaFoldDB" id="A0AAD4R3T3"/>
<reference evidence="1" key="1">
    <citation type="submission" date="2022-01" db="EMBL/GenBank/DDBJ databases">
        <title>Genome Sequence Resource for Two Populations of Ditylenchus destructor, the Migratory Endoparasitic Phytonematode.</title>
        <authorList>
            <person name="Zhang H."/>
            <person name="Lin R."/>
            <person name="Xie B."/>
        </authorList>
    </citation>
    <scope>NUCLEOTIDE SEQUENCE</scope>
    <source>
        <strain evidence="1">BazhouSP</strain>
    </source>
</reference>
<proteinExistence type="predicted"/>
<sequence length="108" mass="12662">MFKNVPANPHLALQEYFEEKDAKEAREGGMSLLEKAEEIAENVVDSVKDEAEYIICKMCGKHPHHCRKEEHVQRTNDVLPDQKTQRKLEKVLPSKEEVERMEQEFLQQ</sequence>
<protein>
    <submittedName>
        <fullName evidence="1">Uncharacterized protein</fullName>
    </submittedName>
</protein>
<dbReference type="Proteomes" id="UP001201812">
    <property type="component" value="Unassembled WGS sequence"/>
</dbReference>